<keyword evidence="5" id="KW-1185">Reference proteome</keyword>
<dbReference type="OrthoDB" id="7822067at2"/>
<feature type="transmembrane region" description="Helical" evidence="1">
    <location>
        <begin position="6"/>
        <end position="28"/>
    </location>
</feature>
<keyword evidence="1" id="KW-0812">Transmembrane</keyword>
<evidence type="ECO:0000313" key="5">
    <source>
        <dbReference type="Proteomes" id="UP000295131"/>
    </source>
</evidence>
<keyword evidence="1" id="KW-0472">Membrane</keyword>
<feature type="domain" description="Tip attachment protein J" evidence="3">
    <location>
        <begin position="297"/>
        <end position="453"/>
    </location>
</feature>
<name>A0A4R5PJA5_9HYPH</name>
<dbReference type="RefSeq" id="WP_133284430.1">
    <property type="nucleotide sequence ID" value="NZ_SMSI01000002.1"/>
</dbReference>
<evidence type="ECO:0000256" key="1">
    <source>
        <dbReference type="SAM" id="Phobius"/>
    </source>
</evidence>
<protein>
    <submittedName>
        <fullName evidence="4">DUF1983 domain-containing protein</fullName>
    </submittedName>
</protein>
<sequence length="815" mass="88218">MPFISAIVGFVGTVVGAVGSFIGGLGFLGKALLSIGLNLAVQALTGRPEQKQISGVELDTQYGGRQDRIVRMGRWGIAGHYTYANTYGNTNKYLQQVFTISDYPCTSLDKVWIDGEPATLSSTDSNGYRTVTNGDYGDLIKIKFVDGTQTAADSTLIDGANPDSRWTEDHKGVGICYVICRLSYNREKLGQTVQFFFEGKGAKLYDWRKDDTVGGSGDHRWADPDTWEFTENPILMDYAYRRGLSVNDDEFCGMFEESSRLPLDRYSVAANICDELFNAAPRYRCAAGINCNAQHGDNIDALMRSCGGMAVHGVDGAWPIVGTDQATVATLTDDDLIVGEPVQVQFKRPANELVNSVSGTFPDPDNIWSPSGYKRATDAGLVAVDRRSKDVDMNFDTVPYLQQASQLASVYFSENRFEATAQIMVRQRWQVLEPGDWIVWSSTRYGSRTFMVTDMSVVSLDEDKPRTVALTLQERSGDIYEEVGVIVPTVPVPPGQAVYQQQLVDFTATGVIGAGANGLVYPMIRVSWSAPSDPTVAEIIVFWRVKAGPGPTFSKVIKVGTNIALLTEGIVSETEYEVWHQIVADPARETSQTTPIDVETPRAPSRDVEVTLGELQTDVYGSIVDIRALLDDVRATLTDVAASSSQGQLSNQSSIQDTLAAVAGAVALVRQETNVRASADLALAEQITSVSASLGDLLAQGLFSIQAQAGAGEVLARIILYARASVEDDFEEAGMEFQVKSVEGVLYSQIVVNADKFVVTDGSTENLPLVFESGELKLQVARMGAAILDSILETSTGKTKIGNFGSGAEGIRIST</sequence>
<dbReference type="EMBL" id="SMSI01000002">
    <property type="protein sequence ID" value="TDH35730.1"/>
    <property type="molecule type" value="Genomic_DNA"/>
</dbReference>
<dbReference type="Pfam" id="PF13550">
    <property type="entry name" value="Phage-tail_3"/>
    <property type="match status" value="1"/>
</dbReference>
<gene>
    <name evidence="4" type="ORF">E2A64_10360</name>
</gene>
<proteinExistence type="predicted"/>
<feature type="domain" description="Tip attachment protein J central straight fiber" evidence="2">
    <location>
        <begin position="732"/>
        <end position="789"/>
    </location>
</feature>
<reference evidence="4 5" key="1">
    <citation type="journal article" date="2013" name="Int. J. Syst. Evol. Microbiol.">
        <title>Hoeflea suaedae sp. nov., an endophytic bacterium isolated from the root of the halophyte Suaeda maritima.</title>
        <authorList>
            <person name="Chung E.J."/>
            <person name="Park J.A."/>
            <person name="Pramanik P."/>
            <person name="Bibi F."/>
            <person name="Jeon C.O."/>
            <person name="Chung Y.R."/>
        </authorList>
    </citation>
    <scope>NUCLEOTIDE SEQUENCE [LARGE SCALE GENOMIC DNA]</scope>
    <source>
        <strain evidence="4 5">YC6898</strain>
    </source>
</reference>
<keyword evidence="1" id="KW-1133">Transmembrane helix</keyword>
<dbReference type="Pfam" id="PF09327">
    <property type="entry name" value="Phage_Tail_Tip"/>
    <property type="match status" value="1"/>
</dbReference>
<evidence type="ECO:0000259" key="2">
    <source>
        <dbReference type="Pfam" id="PF09327"/>
    </source>
</evidence>
<comment type="caution">
    <text evidence="4">The sequence shown here is derived from an EMBL/GenBank/DDBJ whole genome shotgun (WGS) entry which is preliminary data.</text>
</comment>
<evidence type="ECO:0000259" key="3">
    <source>
        <dbReference type="Pfam" id="PF13550"/>
    </source>
</evidence>
<dbReference type="InterPro" id="IPR015406">
    <property type="entry name" value="GpJ_CSF"/>
</dbReference>
<dbReference type="InterPro" id="IPR032876">
    <property type="entry name" value="J_dom"/>
</dbReference>
<accession>A0A4R5PJA5</accession>
<dbReference type="AlphaFoldDB" id="A0A4R5PJA5"/>
<organism evidence="4 5">
    <name type="scientific">Pseudohoeflea suaedae</name>
    <dbReference type="NCBI Taxonomy" id="877384"/>
    <lineage>
        <taxon>Bacteria</taxon>
        <taxon>Pseudomonadati</taxon>
        <taxon>Pseudomonadota</taxon>
        <taxon>Alphaproteobacteria</taxon>
        <taxon>Hyphomicrobiales</taxon>
        <taxon>Rhizobiaceae</taxon>
        <taxon>Pseudohoeflea</taxon>
    </lineage>
</organism>
<evidence type="ECO:0000313" key="4">
    <source>
        <dbReference type="EMBL" id="TDH35730.1"/>
    </source>
</evidence>
<dbReference type="Proteomes" id="UP000295131">
    <property type="component" value="Unassembled WGS sequence"/>
</dbReference>